<dbReference type="EMBL" id="JAUSVM010000001">
    <property type="protein sequence ID" value="MDQ0425819.1"/>
    <property type="molecule type" value="Genomic_DNA"/>
</dbReference>
<accession>A0ABU0GKD1</accession>
<gene>
    <name evidence="2" type="ORF">JO380_002200</name>
</gene>
<reference evidence="2 3" key="1">
    <citation type="submission" date="2023-07" db="EMBL/GenBank/DDBJ databases">
        <title>Sequencing the genomes of 1000 actinobacteria strains.</title>
        <authorList>
            <person name="Klenk H.-P."/>
        </authorList>
    </citation>
    <scope>NUCLEOTIDE SEQUENCE [LARGE SCALE GENOMIC DNA]</scope>
    <source>
        <strain evidence="2 3">DSM 14785</strain>
    </source>
</reference>
<evidence type="ECO:0000313" key="3">
    <source>
        <dbReference type="Proteomes" id="UP001240250"/>
    </source>
</evidence>
<protein>
    <submittedName>
        <fullName evidence="2">Uncharacterized protein</fullName>
    </submittedName>
</protein>
<dbReference type="Proteomes" id="UP001240250">
    <property type="component" value="Unassembled WGS sequence"/>
</dbReference>
<proteinExistence type="predicted"/>
<feature type="region of interest" description="Disordered" evidence="1">
    <location>
        <begin position="1"/>
        <end position="23"/>
    </location>
</feature>
<sequence length="109" mass="11523">MVEGAPAAPGPSATELPEPTSPGVRIDAVRLEGDLGPLLAQLRRPDVAARPDQACMAMFQAVPVLYLVDADGRAVRVTWPTDACGFLREGAIESVATLTEVDRDELTLP</sequence>
<keyword evidence="3" id="KW-1185">Reference proteome</keyword>
<comment type="caution">
    <text evidence="2">The sequence shown here is derived from an EMBL/GenBank/DDBJ whole genome shotgun (WGS) entry which is preliminary data.</text>
</comment>
<name>A0ABU0GKD1_9CELL</name>
<organism evidence="2 3">
    <name type="scientific">Cellulomonas iranensis</name>
    <dbReference type="NCBI Taxonomy" id="76862"/>
    <lineage>
        <taxon>Bacteria</taxon>
        <taxon>Bacillati</taxon>
        <taxon>Actinomycetota</taxon>
        <taxon>Actinomycetes</taxon>
        <taxon>Micrococcales</taxon>
        <taxon>Cellulomonadaceae</taxon>
        <taxon>Cellulomonas</taxon>
    </lineage>
</organism>
<evidence type="ECO:0000256" key="1">
    <source>
        <dbReference type="SAM" id="MobiDB-lite"/>
    </source>
</evidence>
<evidence type="ECO:0000313" key="2">
    <source>
        <dbReference type="EMBL" id="MDQ0425819.1"/>
    </source>
</evidence>